<accession>A0A2H6K9Y1</accession>
<feature type="compositionally biased region" description="Basic and acidic residues" evidence="1">
    <location>
        <begin position="100"/>
        <end position="116"/>
    </location>
</feature>
<dbReference type="GeneID" id="39873582"/>
<feature type="compositionally biased region" description="Low complexity" evidence="1">
    <location>
        <begin position="272"/>
        <end position="284"/>
    </location>
</feature>
<dbReference type="RefSeq" id="XP_028866055.1">
    <property type="nucleotide sequence ID" value="XM_029010222.1"/>
</dbReference>
<dbReference type="EMBL" id="BDSA01000001">
    <property type="protein sequence ID" value="GBE59812.1"/>
    <property type="molecule type" value="Genomic_DNA"/>
</dbReference>
<feature type="compositionally biased region" description="Low complexity" evidence="1">
    <location>
        <begin position="440"/>
        <end position="449"/>
    </location>
</feature>
<comment type="caution">
    <text evidence="2">The sequence shown here is derived from an EMBL/GenBank/DDBJ whole genome shotgun (WGS) entry which is preliminary data.</text>
</comment>
<evidence type="ECO:0000256" key="1">
    <source>
        <dbReference type="SAM" id="MobiDB-lite"/>
    </source>
</evidence>
<organism evidence="2 3">
    <name type="scientific">Babesia ovata</name>
    <dbReference type="NCBI Taxonomy" id="189622"/>
    <lineage>
        <taxon>Eukaryota</taxon>
        <taxon>Sar</taxon>
        <taxon>Alveolata</taxon>
        <taxon>Apicomplexa</taxon>
        <taxon>Aconoidasida</taxon>
        <taxon>Piroplasmida</taxon>
        <taxon>Babesiidae</taxon>
        <taxon>Babesia</taxon>
    </lineage>
</organism>
<feature type="region of interest" description="Disordered" evidence="1">
    <location>
        <begin position="1"/>
        <end position="29"/>
    </location>
</feature>
<name>A0A2H6K9Y1_9APIC</name>
<gene>
    <name evidence="2" type="ORF">BOVATA_013050</name>
</gene>
<feature type="region of interest" description="Disordered" evidence="1">
    <location>
        <begin position="100"/>
        <end position="120"/>
    </location>
</feature>
<feature type="compositionally biased region" description="Low complexity" evidence="1">
    <location>
        <begin position="16"/>
        <end position="29"/>
    </location>
</feature>
<reference evidence="2 3" key="1">
    <citation type="journal article" date="2017" name="BMC Genomics">
        <title>Whole-genome assembly of Babesia ovata and comparative genomics between closely related pathogens.</title>
        <authorList>
            <person name="Yamagishi J."/>
            <person name="Asada M."/>
            <person name="Hakimi H."/>
            <person name="Tanaka T.Q."/>
            <person name="Sugimoto C."/>
            <person name="Kawazu S."/>
        </authorList>
    </citation>
    <scope>NUCLEOTIDE SEQUENCE [LARGE SCALE GENOMIC DNA]</scope>
    <source>
        <strain evidence="2 3">Miyake</strain>
    </source>
</reference>
<feature type="compositionally biased region" description="Basic and acidic residues" evidence="1">
    <location>
        <begin position="64"/>
        <end position="79"/>
    </location>
</feature>
<keyword evidence="3" id="KW-1185">Reference proteome</keyword>
<evidence type="ECO:0000313" key="3">
    <source>
        <dbReference type="Proteomes" id="UP000236319"/>
    </source>
</evidence>
<proteinExistence type="predicted"/>
<dbReference type="VEuPathDB" id="PiroplasmaDB:BOVATA_013050"/>
<dbReference type="OrthoDB" id="10659792at2759"/>
<feature type="region of interest" description="Disordered" evidence="1">
    <location>
        <begin position="48"/>
        <end position="88"/>
    </location>
</feature>
<dbReference type="Proteomes" id="UP000236319">
    <property type="component" value="Unassembled WGS sequence"/>
</dbReference>
<sequence>MYPQVANDMQKFAKVASPSAAPPSLGAPSAVVHNPYEPPKELVYVNVARKAPAQEPPTEASTETDVKAKEATNLEHDVTTPESDAPELEFENVKLVEKDATEAADKDVTPPKKDSPVTDAPRVVGMVVKKPVVKPLVEKTQATQTPIVASNVNDTGAAADAAPSNTDGKDVKLGLAGLDPEAANMFSDLAKKMSTAVKPDTSPKADNGVGVSNNGTFIVYALYGYQILNVRALHHLHLQNVRFLLPHVKKLSAAASATASTTDRTTSTEEPSGASWSSASGTTWNRDTSAEWDSDWEEGYDSDETDAGDALPRRPPPFMYMAEPHGVPTVEPKTPITESPKVESLESAAVSAPESPTIAGAASPTGKAPEYSTPTGAKPKQFASVSTQTDPMIILEPPETGYSPPVEAGAGGNTVVPRSTPIPTRKAPKIPDSAQKRPDSGSSGSSDSGYVKPISATDVAHDDDTNSSEVAMGTVDHRIVGSKYPYYTHTSEDLPRGVTVTLDPHKKGMPYGKGILDIPQSKLQDDPMNHSYESIHLPGDSDEEPKTNFRRAASFGVSPRRTPVTDAYITGFDKASSKLQTPLKRIRLYASKKAKAAKSYLFGAGKKATQAVDTAVYCAEKGCDHARRAKDEITGALRQGYGAGGSNLLQTSL</sequence>
<feature type="region of interest" description="Disordered" evidence="1">
    <location>
        <begin position="255"/>
        <end position="466"/>
    </location>
</feature>
<dbReference type="AlphaFoldDB" id="A0A2H6K9Y1"/>
<evidence type="ECO:0000313" key="2">
    <source>
        <dbReference type="EMBL" id="GBE59812.1"/>
    </source>
</evidence>
<protein>
    <submittedName>
        <fullName evidence="2">Proteoglycan 4, putative</fullName>
    </submittedName>
</protein>
<feature type="compositionally biased region" description="Low complexity" evidence="1">
    <location>
        <begin position="255"/>
        <end position="265"/>
    </location>
</feature>
<feature type="compositionally biased region" description="Acidic residues" evidence="1">
    <location>
        <begin position="290"/>
        <end position="307"/>
    </location>
</feature>